<reference evidence="1 2" key="1">
    <citation type="submission" date="2014-12" db="EMBL/GenBank/DDBJ databases">
        <title>Draft genome sequence of Cohnella kolymensis strain B-2846.</title>
        <authorList>
            <person name="Karlyshev A.V."/>
            <person name="Kudryashova E.B."/>
        </authorList>
    </citation>
    <scope>NUCLEOTIDE SEQUENCE [LARGE SCALE GENOMIC DNA]</scope>
    <source>
        <strain evidence="1 2">VKM B-2846</strain>
    </source>
</reference>
<dbReference type="EMBL" id="JXAL01000024">
    <property type="protein sequence ID" value="KIL35154.1"/>
    <property type="molecule type" value="Genomic_DNA"/>
</dbReference>
<proteinExistence type="predicted"/>
<protein>
    <submittedName>
        <fullName evidence="1">Uncharacterized protein</fullName>
    </submittedName>
</protein>
<organism evidence="1 2">
    <name type="scientific">Cohnella kolymensis</name>
    <dbReference type="NCBI Taxonomy" id="1590652"/>
    <lineage>
        <taxon>Bacteria</taxon>
        <taxon>Bacillati</taxon>
        <taxon>Bacillota</taxon>
        <taxon>Bacilli</taxon>
        <taxon>Bacillales</taxon>
        <taxon>Paenibacillaceae</taxon>
        <taxon>Cohnella</taxon>
    </lineage>
</organism>
<comment type="caution">
    <text evidence="1">The sequence shown here is derived from an EMBL/GenBank/DDBJ whole genome shotgun (WGS) entry which is preliminary data.</text>
</comment>
<accession>A0ABR5A281</accession>
<evidence type="ECO:0000313" key="1">
    <source>
        <dbReference type="EMBL" id="KIL35154.1"/>
    </source>
</evidence>
<keyword evidence="2" id="KW-1185">Reference proteome</keyword>
<name>A0ABR5A281_9BACL</name>
<dbReference type="Proteomes" id="UP000054526">
    <property type="component" value="Unassembled WGS sequence"/>
</dbReference>
<sequence length="89" mass="10090">MQVNFIYTGTDGKKNNSFDLTRELSDGEVYALLNTEEIMYAKKNGSSSQTSAIVQIIAKQFDVYDNKPRLNIIVKEKDENQRTASAFFS</sequence>
<dbReference type="RefSeq" id="WP_041065247.1">
    <property type="nucleotide sequence ID" value="NZ_JXAL01000024.1"/>
</dbReference>
<gene>
    <name evidence="1" type="ORF">SD71_16130</name>
</gene>
<evidence type="ECO:0000313" key="2">
    <source>
        <dbReference type="Proteomes" id="UP000054526"/>
    </source>
</evidence>